<dbReference type="FunFam" id="3.60.21.60:FF:000005">
    <property type="entry name" value="DNA polymerase alpha subunit B"/>
    <property type="match status" value="1"/>
</dbReference>
<dbReference type="InterPro" id="IPR016722">
    <property type="entry name" value="DNA_pol_alpha_bsu"/>
</dbReference>
<comment type="caution">
    <text evidence="10">The sequence shown here is derived from an EMBL/GenBank/DDBJ whole genome shotgun (WGS) entry which is preliminary data.</text>
</comment>
<evidence type="ECO:0000256" key="4">
    <source>
        <dbReference type="ARBA" id="ARBA00022705"/>
    </source>
</evidence>
<keyword evidence="10" id="KW-0808">Transferase</keyword>
<reference evidence="10 11" key="1">
    <citation type="submission" date="2023-08" db="EMBL/GenBank/DDBJ databases">
        <title>Black Yeasts Isolated from many extreme environments.</title>
        <authorList>
            <person name="Coleine C."/>
            <person name="Stajich J.E."/>
            <person name="Selbmann L."/>
        </authorList>
    </citation>
    <scope>NUCLEOTIDE SEQUENCE [LARGE SCALE GENOMIC DNA]</scope>
    <source>
        <strain evidence="10 11">CCFEE 5910</strain>
    </source>
</reference>
<proteinExistence type="inferred from homology"/>
<dbReference type="Pfam" id="PF22062">
    <property type="entry name" value="OB_DPOA2"/>
    <property type="match status" value="1"/>
</dbReference>
<dbReference type="InterPro" id="IPR054300">
    <property type="entry name" value="OB_DPOA2"/>
</dbReference>
<feature type="region of interest" description="Disordered" evidence="7">
    <location>
        <begin position="111"/>
        <end position="158"/>
    </location>
</feature>
<accession>A0AAN7T0B1</accession>
<protein>
    <recommendedName>
        <fullName evidence="3 6">DNA polymerase alpha subunit B</fullName>
    </recommendedName>
</protein>
<dbReference type="PANTHER" id="PTHR23061:SF12">
    <property type="entry name" value="DNA POLYMERASE ALPHA SUBUNIT B"/>
    <property type="match status" value="1"/>
</dbReference>
<evidence type="ECO:0000256" key="1">
    <source>
        <dbReference type="ARBA" id="ARBA00004123"/>
    </source>
</evidence>
<organism evidence="10 11">
    <name type="scientific">Lithohypha guttulata</name>
    <dbReference type="NCBI Taxonomy" id="1690604"/>
    <lineage>
        <taxon>Eukaryota</taxon>
        <taxon>Fungi</taxon>
        <taxon>Dikarya</taxon>
        <taxon>Ascomycota</taxon>
        <taxon>Pezizomycotina</taxon>
        <taxon>Eurotiomycetes</taxon>
        <taxon>Chaetothyriomycetidae</taxon>
        <taxon>Chaetothyriales</taxon>
        <taxon>Trichomeriaceae</taxon>
        <taxon>Lithohypha</taxon>
    </lineage>
</organism>
<comment type="similarity">
    <text evidence="2 6">Belongs to the DNA polymerase alpha subunit B family.</text>
</comment>
<keyword evidence="4 6" id="KW-0235">DNA replication</keyword>
<name>A0AAN7T0B1_9EURO</name>
<keyword evidence="11" id="KW-1185">Reference proteome</keyword>
<comment type="function">
    <text evidence="6">Accessory subunit of the DNA polymerase alpha complex (also known as the alpha DNA polymerase-primase complex) which plays an essential role in the initiation of DNA synthesis.</text>
</comment>
<evidence type="ECO:0000256" key="7">
    <source>
        <dbReference type="SAM" id="MobiDB-lite"/>
    </source>
</evidence>
<evidence type="ECO:0000256" key="3">
    <source>
        <dbReference type="ARBA" id="ARBA00018596"/>
    </source>
</evidence>
<feature type="domain" description="DNA polymerase alpha subunit B OB" evidence="9">
    <location>
        <begin position="210"/>
        <end position="316"/>
    </location>
</feature>
<evidence type="ECO:0000259" key="9">
    <source>
        <dbReference type="Pfam" id="PF22062"/>
    </source>
</evidence>
<dbReference type="Proteomes" id="UP001309876">
    <property type="component" value="Unassembled WGS sequence"/>
</dbReference>
<keyword evidence="10" id="KW-0548">Nucleotidyltransferase</keyword>
<keyword evidence="10" id="KW-0239">DNA-directed DNA polymerase</keyword>
<feature type="domain" description="DNA polymerase alpha/delta/epsilon subunit B" evidence="8">
    <location>
        <begin position="351"/>
        <end position="576"/>
    </location>
</feature>
<evidence type="ECO:0000313" key="10">
    <source>
        <dbReference type="EMBL" id="KAK5085548.1"/>
    </source>
</evidence>
<keyword evidence="5 6" id="KW-0539">Nucleus</keyword>
<dbReference type="GO" id="GO:0006270">
    <property type="term" value="P:DNA replication initiation"/>
    <property type="evidence" value="ECO:0007669"/>
    <property type="project" value="TreeGrafter"/>
</dbReference>
<dbReference type="EMBL" id="JAVRRJ010000004">
    <property type="protein sequence ID" value="KAK5085548.1"/>
    <property type="molecule type" value="Genomic_DNA"/>
</dbReference>
<dbReference type="FunFam" id="3.60.21.60:FF:000008">
    <property type="entry name" value="DNA polymerase alpha subunit B"/>
    <property type="match status" value="1"/>
</dbReference>
<evidence type="ECO:0000313" key="11">
    <source>
        <dbReference type="Proteomes" id="UP001309876"/>
    </source>
</evidence>
<dbReference type="Gene3D" id="3.60.21.60">
    <property type="match status" value="2"/>
</dbReference>
<dbReference type="GO" id="GO:0003677">
    <property type="term" value="F:DNA binding"/>
    <property type="evidence" value="ECO:0007669"/>
    <property type="project" value="InterPro"/>
</dbReference>
<gene>
    <name evidence="10" type="primary">POL12</name>
    <name evidence="10" type="ORF">LTR05_004833</name>
</gene>
<evidence type="ECO:0000256" key="6">
    <source>
        <dbReference type="PIRNR" id="PIRNR018300"/>
    </source>
</evidence>
<dbReference type="PIRSF" id="PIRSF018300">
    <property type="entry name" value="DNA_pol_alph_2"/>
    <property type="match status" value="1"/>
</dbReference>
<sequence length="637" mass="70115">MTAAAQNENLNALFAPVGNGLEPDIVGVLESILRLYSITPQELFYKWESYCLKMGSEETVLDLPTARMFQKDVQDGLERSHQGKHSERKPIVNATPRTAVKSGDVYGMLDDLTPSAGPKRNASAKRRNDFETPAPKRVARPDKHNTTTPSGVSFSQRQNSGEIIQQINGHIPVAETPIAPYAEARIKPIANTDVKKFGYKPMSMRINESSEVLDERIEDFHALIQKHHKLEDSSFGDASAQSTNEIVAVGRIACDTPEGKLNQASLLLELSRKWGGGRRVPLKVEELQTYSLFPGQIVAVRGTNASGHYFQVTEVLTIPSPPLPVSAPATIHTMNGKMGVPDDSTGSPLNILFASGPYTADDNLDFEPLQALCKKAAEDMVDAMVLTGPLLDIEHPLLAAGDFDLPDVKGIDQDANMTTLFRLWISSELEKVCSAVPSLTIVIVPSTRDAISKHVSWPQEHLVRKDLGLPKQVKMLPDPCFISLNEVVVGISSHDVLVQLSREQMSHNSKTGLLERLPNYLIEQRHFFPLYPSLSRDKLSQDGVKAVGDCIDLGYYKLGEWSNVRPDILFLPSMLTPSVKVVDSVVVINPGTLSKRKAPGTFAQMTLTPRKISEEELSQSMIAHDVAERARVDVIRI</sequence>
<feature type="compositionally biased region" description="Polar residues" evidence="7">
    <location>
        <begin position="146"/>
        <end position="158"/>
    </location>
</feature>
<dbReference type="AlphaFoldDB" id="A0AAN7T0B1"/>
<evidence type="ECO:0000256" key="2">
    <source>
        <dbReference type="ARBA" id="ARBA00007299"/>
    </source>
</evidence>
<dbReference type="PANTHER" id="PTHR23061">
    <property type="entry name" value="DNA POLYMERASE 2 ALPHA 70 KDA SUBUNIT"/>
    <property type="match status" value="1"/>
</dbReference>
<comment type="subcellular location">
    <subcellularLocation>
        <location evidence="1 6">Nucleus</location>
    </subcellularLocation>
</comment>
<evidence type="ECO:0000256" key="5">
    <source>
        <dbReference type="ARBA" id="ARBA00023242"/>
    </source>
</evidence>
<dbReference type="GO" id="GO:0003887">
    <property type="term" value="F:DNA-directed DNA polymerase activity"/>
    <property type="evidence" value="ECO:0007669"/>
    <property type="project" value="UniProtKB-KW"/>
</dbReference>
<dbReference type="InterPro" id="IPR007185">
    <property type="entry name" value="DNA_pol_a/d/e_bsu"/>
</dbReference>
<dbReference type="Pfam" id="PF04042">
    <property type="entry name" value="DNA_pol_E_B"/>
    <property type="match status" value="1"/>
</dbReference>
<dbReference type="GO" id="GO:0005658">
    <property type="term" value="C:alpha DNA polymerase:primase complex"/>
    <property type="evidence" value="ECO:0007669"/>
    <property type="project" value="TreeGrafter"/>
</dbReference>
<evidence type="ECO:0000259" key="8">
    <source>
        <dbReference type="Pfam" id="PF04042"/>
    </source>
</evidence>